<dbReference type="Pfam" id="PF07238">
    <property type="entry name" value="PilZ"/>
    <property type="match status" value="1"/>
</dbReference>
<dbReference type="Proteomes" id="UP000626148">
    <property type="component" value="Unassembled WGS sequence"/>
</dbReference>
<reference evidence="2" key="2">
    <citation type="submission" date="2020-09" db="EMBL/GenBank/DDBJ databases">
        <authorList>
            <person name="Sun Q."/>
            <person name="Kim S."/>
        </authorList>
    </citation>
    <scope>NUCLEOTIDE SEQUENCE</scope>
    <source>
        <strain evidence="2">KCTC 22169</strain>
    </source>
</reference>
<gene>
    <name evidence="2" type="ORF">GCM10007392_46770</name>
</gene>
<protein>
    <recommendedName>
        <fullName evidence="1">PilZ domain-containing protein</fullName>
    </recommendedName>
</protein>
<feature type="domain" description="PilZ" evidence="1">
    <location>
        <begin position="3"/>
        <end position="88"/>
    </location>
</feature>
<evidence type="ECO:0000313" key="2">
    <source>
        <dbReference type="EMBL" id="GGX74043.1"/>
    </source>
</evidence>
<dbReference type="SUPFAM" id="SSF141371">
    <property type="entry name" value="PilZ domain-like"/>
    <property type="match status" value="1"/>
</dbReference>
<organism evidence="2 3">
    <name type="scientific">Saccharospirillum salsuginis</name>
    <dbReference type="NCBI Taxonomy" id="418750"/>
    <lineage>
        <taxon>Bacteria</taxon>
        <taxon>Pseudomonadati</taxon>
        <taxon>Pseudomonadota</taxon>
        <taxon>Gammaproteobacteria</taxon>
        <taxon>Oceanospirillales</taxon>
        <taxon>Saccharospirillaceae</taxon>
        <taxon>Saccharospirillum</taxon>
    </lineage>
</organism>
<evidence type="ECO:0000313" key="3">
    <source>
        <dbReference type="Proteomes" id="UP000626148"/>
    </source>
</evidence>
<dbReference type="RefSeq" id="WP_189613393.1">
    <property type="nucleotide sequence ID" value="NZ_BMXR01000018.1"/>
</dbReference>
<dbReference type="InterPro" id="IPR009875">
    <property type="entry name" value="PilZ_domain"/>
</dbReference>
<sequence>MTDQRAHPRTPLQVRIRLTTKDGHSFEATTWNLSEGGTFVELSSEQKQWFTIGSLVTSQVQGLPMPAPKVLMRVVRHSPSGIGLRIERSLEE</sequence>
<comment type="caution">
    <text evidence="2">The sequence shown here is derived from an EMBL/GenBank/DDBJ whole genome shotgun (WGS) entry which is preliminary data.</text>
</comment>
<keyword evidence="3" id="KW-1185">Reference proteome</keyword>
<evidence type="ECO:0000259" key="1">
    <source>
        <dbReference type="Pfam" id="PF07238"/>
    </source>
</evidence>
<reference evidence="2" key="1">
    <citation type="journal article" date="2014" name="Int. J. Syst. Evol. Microbiol.">
        <title>Complete genome sequence of Corynebacterium casei LMG S-19264T (=DSM 44701T), isolated from a smear-ripened cheese.</title>
        <authorList>
            <consortium name="US DOE Joint Genome Institute (JGI-PGF)"/>
            <person name="Walter F."/>
            <person name="Albersmeier A."/>
            <person name="Kalinowski J."/>
            <person name="Ruckert C."/>
        </authorList>
    </citation>
    <scope>NUCLEOTIDE SEQUENCE</scope>
    <source>
        <strain evidence="2">KCTC 22169</strain>
    </source>
</reference>
<dbReference type="EMBL" id="BMXR01000018">
    <property type="protein sequence ID" value="GGX74043.1"/>
    <property type="molecule type" value="Genomic_DNA"/>
</dbReference>
<name>A0A918KUH0_9GAMM</name>
<proteinExistence type="predicted"/>
<dbReference type="AlphaFoldDB" id="A0A918KUH0"/>
<dbReference type="GO" id="GO:0035438">
    <property type="term" value="F:cyclic-di-GMP binding"/>
    <property type="evidence" value="ECO:0007669"/>
    <property type="project" value="InterPro"/>
</dbReference>
<accession>A0A918KUH0</accession>
<dbReference type="Gene3D" id="2.40.10.220">
    <property type="entry name" value="predicted glycosyltransferase like domains"/>
    <property type="match status" value="1"/>
</dbReference>